<evidence type="ECO:0000256" key="1">
    <source>
        <dbReference type="SAM" id="Phobius"/>
    </source>
</evidence>
<organism evidence="2 3">
    <name type="scientific">Phreatobacter oligotrophus</name>
    <dbReference type="NCBI Taxonomy" id="1122261"/>
    <lineage>
        <taxon>Bacteria</taxon>
        <taxon>Pseudomonadati</taxon>
        <taxon>Pseudomonadota</taxon>
        <taxon>Alphaproteobacteria</taxon>
        <taxon>Hyphomicrobiales</taxon>
        <taxon>Phreatobacteraceae</taxon>
        <taxon>Phreatobacter</taxon>
    </lineage>
</organism>
<keyword evidence="1" id="KW-1133">Transmembrane helix</keyword>
<dbReference type="Proteomes" id="UP000241808">
    <property type="component" value="Unassembled WGS sequence"/>
</dbReference>
<dbReference type="RefSeq" id="WP_170118196.1">
    <property type="nucleotide sequence ID" value="NZ_PZZL01000004.1"/>
</dbReference>
<keyword evidence="1" id="KW-0812">Transmembrane</keyword>
<dbReference type="EMBL" id="PZZL01000004">
    <property type="protein sequence ID" value="PTM56976.1"/>
    <property type="molecule type" value="Genomic_DNA"/>
</dbReference>
<feature type="transmembrane region" description="Helical" evidence="1">
    <location>
        <begin position="54"/>
        <end position="76"/>
    </location>
</feature>
<evidence type="ECO:0000313" key="3">
    <source>
        <dbReference type="Proteomes" id="UP000241808"/>
    </source>
</evidence>
<dbReference type="AlphaFoldDB" id="A0A2T4Z544"/>
<sequence>MSSVALLTAAVLTVAISIVHSWIGERRLIGPLLAIEPRVGVLKSAFLRQVLRHAWHITSLAWTGMAVVLAALALAPQGEAGRIAIIGIGVTFVLHGVAILALSRGRHIAWPVFLAVGALCFLAVR</sequence>
<feature type="transmembrane region" description="Helical" evidence="1">
    <location>
        <begin position="83"/>
        <end position="102"/>
    </location>
</feature>
<feature type="transmembrane region" description="Helical" evidence="1">
    <location>
        <begin position="108"/>
        <end position="124"/>
    </location>
</feature>
<accession>A0A2T4Z544</accession>
<name>A0A2T4Z544_9HYPH</name>
<gene>
    <name evidence="2" type="ORF">C8P69_10422</name>
</gene>
<keyword evidence="1" id="KW-0472">Membrane</keyword>
<evidence type="ECO:0000313" key="2">
    <source>
        <dbReference type="EMBL" id="PTM56976.1"/>
    </source>
</evidence>
<keyword evidence="3" id="KW-1185">Reference proteome</keyword>
<comment type="caution">
    <text evidence="2">The sequence shown here is derived from an EMBL/GenBank/DDBJ whole genome shotgun (WGS) entry which is preliminary data.</text>
</comment>
<reference evidence="2 3" key="1">
    <citation type="submission" date="2018-04" db="EMBL/GenBank/DDBJ databases">
        <title>Genomic Encyclopedia of Archaeal and Bacterial Type Strains, Phase II (KMG-II): from individual species to whole genera.</title>
        <authorList>
            <person name="Goeker M."/>
        </authorList>
    </citation>
    <scope>NUCLEOTIDE SEQUENCE [LARGE SCALE GENOMIC DNA]</scope>
    <source>
        <strain evidence="2 3">DSM 25521</strain>
    </source>
</reference>
<protein>
    <submittedName>
        <fullName evidence="2">Uncharacterized protein</fullName>
    </submittedName>
</protein>
<proteinExistence type="predicted"/>